<dbReference type="Proteomes" id="UP000041254">
    <property type="component" value="Unassembled WGS sequence"/>
</dbReference>
<dbReference type="AlphaFoldDB" id="A0A0G4GMF2"/>
<reference evidence="3 4" key="1">
    <citation type="submission" date="2014-11" db="EMBL/GenBank/DDBJ databases">
        <authorList>
            <person name="Zhu J."/>
            <person name="Qi W."/>
            <person name="Song R."/>
        </authorList>
    </citation>
    <scope>NUCLEOTIDE SEQUENCE [LARGE SCALE GENOMIC DNA]</scope>
</reference>
<protein>
    <submittedName>
        <fullName evidence="3">Uncharacterized protein</fullName>
    </submittedName>
</protein>
<feature type="compositionally biased region" description="Polar residues" evidence="2">
    <location>
        <begin position="331"/>
        <end position="344"/>
    </location>
</feature>
<sequence>MSFMCRESACEGLERQAASKDRHIKTLERRVSELSSEVHCHTHDPVLLEKIHTLEVEVSAKQEYIDQLEQTAKKGNVLLWEKATNLEKECQAKATYIDQVEQALDVTSRDTDSLRKHIEELQLMIERYRHAHPSLGGTEVPALPPPASGTASGFRSLPPSLPLSRDRARSSDAIARKSRIPVGYGSQKGSPTMGSTLRPRDDVEEGGSVTRVEVGHDEAGYTRIQVDARVSSNSSTSSPHHSSSRPASPPPPMPTTDTKSLLFQNLTTMSRHRTKGTDALPAHEPRLASPAVLRDAPFNTRIGGSERPKSSHAVGSPPKPLDGTKLPEGSLSFTPSKECVTSSGGRAEGNGLPGGRSNDRVSSFSSPTWDDGNRGRDLDGRAGGRGSPLDAASCRKEVTDKIARIREVMERTEERSPTRHSPVHPSLPVPRVASPPNVQRGKQRSNEGKM</sequence>
<evidence type="ECO:0000313" key="4">
    <source>
        <dbReference type="Proteomes" id="UP000041254"/>
    </source>
</evidence>
<feature type="compositionally biased region" description="Low complexity" evidence="2">
    <location>
        <begin position="231"/>
        <end position="246"/>
    </location>
</feature>
<accession>A0A0G4GMF2</accession>
<feature type="region of interest" description="Disordered" evidence="2">
    <location>
        <begin position="272"/>
        <end position="393"/>
    </location>
</feature>
<gene>
    <name evidence="3" type="ORF">Vbra_10134</name>
</gene>
<evidence type="ECO:0000256" key="2">
    <source>
        <dbReference type="SAM" id="MobiDB-lite"/>
    </source>
</evidence>
<feature type="compositionally biased region" description="Basic and acidic residues" evidence="2">
    <location>
        <begin position="371"/>
        <end position="382"/>
    </location>
</feature>
<dbReference type="EMBL" id="CDMY01000718">
    <property type="protein sequence ID" value="CEM31374.1"/>
    <property type="molecule type" value="Genomic_DNA"/>
</dbReference>
<feature type="region of interest" description="Disordered" evidence="2">
    <location>
        <begin position="135"/>
        <end position="259"/>
    </location>
</feature>
<feature type="region of interest" description="Disordered" evidence="2">
    <location>
        <begin position="406"/>
        <end position="450"/>
    </location>
</feature>
<evidence type="ECO:0000256" key="1">
    <source>
        <dbReference type="SAM" id="Coils"/>
    </source>
</evidence>
<feature type="coiled-coil region" evidence="1">
    <location>
        <begin position="10"/>
        <end position="71"/>
    </location>
</feature>
<keyword evidence="1" id="KW-0175">Coiled coil</keyword>
<proteinExistence type="predicted"/>
<feature type="compositionally biased region" description="Basic and acidic residues" evidence="2">
    <location>
        <begin position="406"/>
        <end position="417"/>
    </location>
</feature>
<keyword evidence="4" id="KW-1185">Reference proteome</keyword>
<evidence type="ECO:0000313" key="3">
    <source>
        <dbReference type="EMBL" id="CEM31374.1"/>
    </source>
</evidence>
<dbReference type="VEuPathDB" id="CryptoDB:Vbra_10134"/>
<organism evidence="3 4">
    <name type="scientific">Vitrella brassicaformis (strain CCMP3155)</name>
    <dbReference type="NCBI Taxonomy" id="1169540"/>
    <lineage>
        <taxon>Eukaryota</taxon>
        <taxon>Sar</taxon>
        <taxon>Alveolata</taxon>
        <taxon>Colpodellida</taxon>
        <taxon>Vitrellaceae</taxon>
        <taxon>Vitrella</taxon>
    </lineage>
</organism>
<dbReference type="InParanoid" id="A0A0G4GMF2"/>
<name>A0A0G4GMF2_VITBC</name>